<feature type="binding site" evidence="3">
    <location>
        <position position="178"/>
    </location>
    <ligand>
        <name>Mg(2+)</name>
        <dbReference type="ChEBI" id="CHEBI:18420"/>
    </ligand>
</feature>
<feature type="binding site" evidence="3">
    <location>
        <position position="330"/>
    </location>
    <ligand>
        <name>Zn(2+)</name>
        <dbReference type="ChEBI" id="CHEBI:29105"/>
        <label>2</label>
    </ligand>
</feature>
<evidence type="ECO:0000256" key="3">
    <source>
        <dbReference type="PIRSR" id="PIRSR601952-2"/>
    </source>
</evidence>
<dbReference type="STRING" id="2034155.BMI79_09760"/>
<evidence type="ECO:0000313" key="6">
    <source>
        <dbReference type="EMBL" id="OMQ23780.1"/>
    </source>
</evidence>
<feature type="binding site" evidence="3">
    <location>
        <position position="180"/>
    </location>
    <ligand>
        <name>Mg(2+)</name>
        <dbReference type="ChEBI" id="CHEBI:18420"/>
    </ligand>
</feature>
<dbReference type="InterPro" id="IPR017850">
    <property type="entry name" value="Alkaline_phosphatase_core_sf"/>
</dbReference>
<comment type="caution">
    <text evidence="6">The sequence shown here is derived from an EMBL/GenBank/DDBJ whole genome shotgun (WGS) entry which is preliminary data.</text>
</comment>
<dbReference type="EMBL" id="MOXD01000004">
    <property type="protein sequence ID" value="OMQ23780.1"/>
    <property type="molecule type" value="Genomic_DNA"/>
</dbReference>
<comment type="similarity">
    <text evidence="4">Belongs to the alkaline phosphatase family.</text>
</comment>
<feature type="binding site" evidence="3">
    <location>
        <position position="372"/>
    </location>
    <ligand>
        <name>Zn(2+)</name>
        <dbReference type="ChEBI" id="CHEBI:29105"/>
        <label>2</label>
    </ligand>
</feature>
<dbReference type="CDD" id="cd16012">
    <property type="entry name" value="ALP"/>
    <property type="match status" value="1"/>
</dbReference>
<feature type="chain" id="PRO_5012006535" evidence="5">
    <location>
        <begin position="35"/>
        <end position="512"/>
    </location>
</feature>
<evidence type="ECO:0000256" key="1">
    <source>
        <dbReference type="ARBA" id="ARBA00022553"/>
    </source>
</evidence>
<feature type="active site" description="Phosphoserine intermediate" evidence="2">
    <location>
        <position position="104"/>
    </location>
</feature>
<sequence>MSKIMKTTQSVGKFQSVTLFLLGLLSLAGGHAQAANEAKNVIFFLGDGMGPVTVTAARIYKGEKQLARDPGALSSSERAELTMQSLRNAARIKTFSNDAQTTDSAPSMAAYMTGVKANNEVISMSADTQAYAASGEQYIAGEDSTCQPDNGQRAKTLLELSKAAGRSVGAVSTTRVGHATPAATYAHICNRNGYNTIAEQSVPGNPNYNTWLGDGVDVLMGGGQRNYLPKSINPSSKRSDNQNLVSAMQSAGYTYINSGSQLRGLDTGSVNKLLGLFAQSEMAYELDRVNQNLDQPSLAEMAEKALEVLSRNDKGFFLMVEGGRIDHALHGSNAKRALEDTLALDEAIKSVLAFMQAKDPGLKNTLIVVTADHDHSIAFNGYGKIGNPILGKVYDYQNGELAKAADGKPYTTLVFGNGGRPNASASSQTNVEDGNAPWVAPARGAEREDLTDVDTTQDNFLQEVGINLGAPGAETHAGGDVMLYADGAGSQIFKGTLDNTNVFFKVKEAAGL</sequence>
<dbReference type="PANTHER" id="PTHR11596">
    <property type="entry name" value="ALKALINE PHOSPHATASE"/>
    <property type="match status" value="1"/>
</dbReference>
<protein>
    <submittedName>
        <fullName evidence="6">Alkaline phosphatase</fullName>
    </submittedName>
</protein>
<dbReference type="GO" id="GO:0004035">
    <property type="term" value="F:alkaline phosphatase activity"/>
    <property type="evidence" value="ECO:0007669"/>
    <property type="project" value="TreeGrafter"/>
</dbReference>
<dbReference type="AlphaFoldDB" id="A0A1S8CKC4"/>
<feature type="binding site" evidence="3">
    <location>
        <position position="47"/>
    </location>
    <ligand>
        <name>Mg(2+)</name>
        <dbReference type="ChEBI" id="CHEBI:18420"/>
    </ligand>
</feature>
<keyword evidence="1" id="KW-0597">Phosphoprotein</keyword>
<dbReference type="GO" id="GO:0046872">
    <property type="term" value="F:metal ion binding"/>
    <property type="evidence" value="ECO:0007669"/>
    <property type="project" value="UniProtKB-KW"/>
</dbReference>
<feature type="binding site" evidence="3">
    <location>
        <position position="321"/>
    </location>
    <ligand>
        <name>Mg(2+)</name>
        <dbReference type="ChEBI" id="CHEBI:18420"/>
    </ligand>
</feature>
<feature type="binding site" evidence="3">
    <location>
        <position position="476"/>
    </location>
    <ligand>
        <name>Zn(2+)</name>
        <dbReference type="ChEBI" id="CHEBI:29105"/>
        <label>2</label>
    </ligand>
</feature>
<accession>A0A1S8CKC4</accession>
<evidence type="ECO:0000256" key="4">
    <source>
        <dbReference type="RuleBase" id="RU003946"/>
    </source>
</evidence>
<keyword evidence="3" id="KW-0479">Metal-binding</keyword>
<evidence type="ECO:0000256" key="2">
    <source>
        <dbReference type="PIRSR" id="PIRSR601952-1"/>
    </source>
</evidence>
<dbReference type="Pfam" id="PF00245">
    <property type="entry name" value="Alk_phosphatase"/>
    <property type="match status" value="1"/>
</dbReference>
<feature type="binding site" evidence="3">
    <location>
        <position position="47"/>
    </location>
    <ligand>
        <name>Zn(2+)</name>
        <dbReference type="ChEBI" id="CHEBI:29105"/>
        <label>2</label>
    </ligand>
</feature>
<proteinExistence type="inferred from homology"/>
<comment type="cofactor">
    <cofactor evidence="3">
        <name>Mg(2+)</name>
        <dbReference type="ChEBI" id="CHEBI:18420"/>
    </cofactor>
    <text evidence="3">Binds 1 Mg(2+) ion.</text>
</comment>
<reference evidence="6 7" key="1">
    <citation type="submission" date="2016-11" db="EMBL/GenBank/DDBJ databases">
        <title>Rahnella oryzae sp. nov., isolated from rice root.</title>
        <authorList>
            <person name="Zhang X.-X."/>
            <person name="Zhang J."/>
        </authorList>
    </citation>
    <scope>NUCLEOTIDE SEQUENCE [LARGE SCALE GENOMIC DNA]</scope>
    <source>
        <strain evidence="6 7">J11-6</strain>
    </source>
</reference>
<dbReference type="Proteomes" id="UP000216021">
    <property type="component" value="Unassembled WGS sequence"/>
</dbReference>
<keyword evidence="3" id="KW-0862">Zinc</keyword>
<feature type="binding site" evidence="3">
    <location>
        <position position="326"/>
    </location>
    <ligand>
        <name>Zn(2+)</name>
        <dbReference type="ChEBI" id="CHEBI:29105"/>
        <label>2</label>
    </ligand>
</feature>
<evidence type="ECO:0000313" key="7">
    <source>
        <dbReference type="Proteomes" id="UP000216021"/>
    </source>
</evidence>
<keyword evidence="3" id="KW-0460">Magnesium</keyword>
<dbReference type="InterPro" id="IPR001952">
    <property type="entry name" value="Alkaline_phosphatase"/>
</dbReference>
<comment type="cofactor">
    <cofactor evidence="3">
        <name>Zn(2+)</name>
        <dbReference type="ChEBI" id="CHEBI:29105"/>
    </cofactor>
    <text evidence="3">Binds 2 Zn(2+) ions.</text>
</comment>
<keyword evidence="7" id="KW-1185">Reference proteome</keyword>
<dbReference type="PANTHER" id="PTHR11596:SF5">
    <property type="entry name" value="ALKALINE PHOSPHATASE"/>
    <property type="match status" value="1"/>
</dbReference>
<feature type="signal peptide" evidence="5">
    <location>
        <begin position="1"/>
        <end position="34"/>
    </location>
</feature>
<gene>
    <name evidence="6" type="ORF">BMI79_09760</name>
</gene>
<dbReference type="PRINTS" id="PR00113">
    <property type="entry name" value="ALKPHPHTASE"/>
</dbReference>
<organism evidence="6 7">
    <name type="scientific">Serratia oryzae</name>
    <dbReference type="NCBI Taxonomy" id="2034155"/>
    <lineage>
        <taxon>Bacteria</taxon>
        <taxon>Pseudomonadati</taxon>
        <taxon>Pseudomonadota</taxon>
        <taxon>Gammaproteobacteria</taxon>
        <taxon>Enterobacterales</taxon>
        <taxon>Yersiniaceae</taxon>
        <taxon>Serratia</taxon>
    </lineage>
</organism>
<name>A0A1S8CKC4_9GAMM</name>
<dbReference type="Gene3D" id="3.40.720.10">
    <property type="entry name" value="Alkaline Phosphatase, subunit A"/>
    <property type="match status" value="1"/>
</dbReference>
<dbReference type="SUPFAM" id="SSF53649">
    <property type="entry name" value="Alkaline phosphatase-like"/>
    <property type="match status" value="1"/>
</dbReference>
<dbReference type="SMART" id="SM00098">
    <property type="entry name" value="alkPPc"/>
    <property type="match status" value="1"/>
</dbReference>
<keyword evidence="5" id="KW-0732">Signal</keyword>
<feature type="binding site" evidence="3">
    <location>
        <position position="373"/>
    </location>
    <ligand>
        <name>Zn(2+)</name>
        <dbReference type="ChEBI" id="CHEBI:29105"/>
        <label>2</label>
    </ligand>
</feature>
<evidence type="ECO:0000256" key="5">
    <source>
        <dbReference type="SAM" id="SignalP"/>
    </source>
</evidence>